<evidence type="ECO:0000256" key="4">
    <source>
        <dbReference type="ARBA" id="ARBA00022833"/>
    </source>
</evidence>
<dbReference type="Proteomes" id="UP001153737">
    <property type="component" value="Chromosome 5"/>
</dbReference>
<feature type="domain" description="C2H2-type" evidence="7">
    <location>
        <begin position="326"/>
        <end position="353"/>
    </location>
</feature>
<dbReference type="InterPro" id="IPR036236">
    <property type="entry name" value="Znf_C2H2_sf"/>
</dbReference>
<dbReference type="OrthoDB" id="5419315at2759"/>
<evidence type="ECO:0000256" key="3">
    <source>
        <dbReference type="ARBA" id="ARBA00022771"/>
    </source>
</evidence>
<dbReference type="EMBL" id="OU896711">
    <property type="protein sequence ID" value="CAH1171118.1"/>
    <property type="molecule type" value="Genomic_DNA"/>
</dbReference>
<accession>A0A9P0GRS9</accession>
<dbReference type="PROSITE" id="PS50157">
    <property type="entry name" value="ZINC_FINGER_C2H2_2"/>
    <property type="match status" value="10"/>
</dbReference>
<evidence type="ECO:0000313" key="9">
    <source>
        <dbReference type="Proteomes" id="UP001153737"/>
    </source>
</evidence>
<dbReference type="PANTHER" id="PTHR24377">
    <property type="entry name" value="IP01015P-RELATED"/>
    <property type="match status" value="1"/>
</dbReference>
<organism evidence="8 9">
    <name type="scientific">Phaedon cochleariae</name>
    <name type="common">Mustard beetle</name>
    <dbReference type="NCBI Taxonomy" id="80249"/>
    <lineage>
        <taxon>Eukaryota</taxon>
        <taxon>Metazoa</taxon>
        <taxon>Ecdysozoa</taxon>
        <taxon>Arthropoda</taxon>
        <taxon>Hexapoda</taxon>
        <taxon>Insecta</taxon>
        <taxon>Pterygota</taxon>
        <taxon>Neoptera</taxon>
        <taxon>Endopterygota</taxon>
        <taxon>Coleoptera</taxon>
        <taxon>Polyphaga</taxon>
        <taxon>Cucujiformia</taxon>
        <taxon>Chrysomeloidea</taxon>
        <taxon>Chrysomelidae</taxon>
        <taxon>Chrysomelinae</taxon>
        <taxon>Chrysomelini</taxon>
        <taxon>Phaedon</taxon>
    </lineage>
</organism>
<dbReference type="Pfam" id="PF13912">
    <property type="entry name" value="zf-C2H2_6"/>
    <property type="match status" value="2"/>
</dbReference>
<feature type="domain" description="C2H2-type" evidence="7">
    <location>
        <begin position="107"/>
        <end position="135"/>
    </location>
</feature>
<dbReference type="GO" id="GO:0005634">
    <property type="term" value="C:nucleus"/>
    <property type="evidence" value="ECO:0007669"/>
    <property type="project" value="UniProtKB-ARBA"/>
</dbReference>
<evidence type="ECO:0000256" key="1">
    <source>
        <dbReference type="ARBA" id="ARBA00022723"/>
    </source>
</evidence>
<feature type="domain" description="C2H2-type" evidence="7">
    <location>
        <begin position="403"/>
        <end position="430"/>
    </location>
</feature>
<dbReference type="InterPro" id="IPR013087">
    <property type="entry name" value="Znf_C2H2_type"/>
</dbReference>
<keyword evidence="2" id="KW-0677">Repeat</keyword>
<reference evidence="8" key="2">
    <citation type="submission" date="2022-10" db="EMBL/GenBank/DDBJ databases">
        <authorList>
            <consortium name="ENA_rothamsted_submissions"/>
            <consortium name="culmorum"/>
            <person name="King R."/>
        </authorList>
    </citation>
    <scope>NUCLEOTIDE SEQUENCE</scope>
</reference>
<keyword evidence="9" id="KW-1185">Reference proteome</keyword>
<feature type="domain" description="C2H2-type" evidence="7">
    <location>
        <begin position="270"/>
        <end position="297"/>
    </location>
</feature>
<gene>
    <name evidence="8" type="ORF">PHAECO_LOCUS9394</name>
</gene>
<keyword evidence="1" id="KW-0479">Metal-binding</keyword>
<protein>
    <recommendedName>
        <fullName evidence="7">C2H2-type domain-containing protein</fullName>
    </recommendedName>
</protein>
<feature type="domain" description="C2H2-type" evidence="7">
    <location>
        <begin position="54"/>
        <end position="81"/>
    </location>
</feature>
<feature type="domain" description="C2H2-type" evidence="7">
    <location>
        <begin position="136"/>
        <end position="161"/>
    </location>
</feature>
<name>A0A9P0GRS9_PHACE</name>
<dbReference type="FunFam" id="3.30.160.60:FF:000096">
    <property type="entry name" value="Zinc finger and BTB domain-containing protein 18 isoform 1"/>
    <property type="match status" value="1"/>
</dbReference>
<reference evidence="8" key="1">
    <citation type="submission" date="2022-01" db="EMBL/GenBank/DDBJ databases">
        <authorList>
            <person name="King R."/>
        </authorList>
    </citation>
    <scope>NUCLEOTIDE SEQUENCE</scope>
</reference>
<dbReference type="FunFam" id="3.30.160.60:FF:000446">
    <property type="entry name" value="Zinc finger protein"/>
    <property type="match status" value="1"/>
</dbReference>
<keyword evidence="5" id="KW-0539">Nucleus</keyword>
<dbReference type="SMART" id="SM00355">
    <property type="entry name" value="ZnF_C2H2"/>
    <property type="match status" value="10"/>
</dbReference>
<evidence type="ECO:0000313" key="8">
    <source>
        <dbReference type="EMBL" id="CAH1171118.1"/>
    </source>
</evidence>
<feature type="domain" description="C2H2-type" evidence="7">
    <location>
        <begin position="82"/>
        <end position="109"/>
    </location>
</feature>
<feature type="domain" description="C2H2-type" evidence="7">
    <location>
        <begin position="297"/>
        <end position="325"/>
    </location>
</feature>
<sequence length="548" mass="64846">MNAKSARNNLGDLTSRSIPLTGDRPLEVTIRNKTSRFKHHNIRHRKMHDKVIHYECDFCNIRCISNLHLTNHIKIHTDEKPFGCDVCKKHFWTRQTLKKHSTLHNADKCYFCDRRFQSKSLLDKHVTSTHSSETPFECNICYKEFRSKNHLMQHSKTHDKEILLECTICHNMRWSSKSHLPTQNMDHADEKPFKCDICTQQSLTKKVHRILQSVKKPFECNICNRKFCNEHHFIRHRATHDEDKYYECDMCHTWCVSKNHVKAQTNGKPFRCDPCKELFWAKQNLKNHSKLETGMKPECDFCHKILHSIPLLRRHITVMHTSETPFECNICYKEFRSKNHFMQHRKAHDEQISSGCDICHDMRYQNIVHSNETPFKCSICNKQFRTIRNLRAHDDLHRGKKTFECSICNKKFPTKSNLNRHSRLHRGEKLIECSVCTKDNLAKVDMENPPECVNYSRTASFREEIQFPSDDSDEKCSYNTETELDKYIIDEEPCKINIENEDSQSGREQQRLEFKREDSDDSCVSFVTPLKVDIDEIMPGTDYEIKTE</sequence>
<evidence type="ECO:0000259" key="7">
    <source>
        <dbReference type="PROSITE" id="PS50157"/>
    </source>
</evidence>
<keyword evidence="4" id="KW-0862">Zinc</keyword>
<keyword evidence="3 6" id="KW-0863">Zinc-finger</keyword>
<dbReference type="GO" id="GO:0008270">
    <property type="term" value="F:zinc ion binding"/>
    <property type="evidence" value="ECO:0007669"/>
    <property type="project" value="UniProtKB-KW"/>
</dbReference>
<dbReference type="InterPro" id="IPR050826">
    <property type="entry name" value="Krueppel_C2H2_ZnFinger"/>
</dbReference>
<proteinExistence type="predicted"/>
<evidence type="ECO:0000256" key="5">
    <source>
        <dbReference type="ARBA" id="ARBA00023242"/>
    </source>
</evidence>
<feature type="domain" description="C2H2-type" evidence="7">
    <location>
        <begin position="375"/>
        <end position="402"/>
    </location>
</feature>
<dbReference type="SUPFAM" id="SSF57667">
    <property type="entry name" value="beta-beta-alpha zinc fingers"/>
    <property type="match status" value="7"/>
</dbReference>
<evidence type="ECO:0000256" key="6">
    <source>
        <dbReference type="PROSITE-ProRule" id="PRU00042"/>
    </source>
</evidence>
<evidence type="ECO:0000256" key="2">
    <source>
        <dbReference type="ARBA" id="ARBA00022737"/>
    </source>
</evidence>
<dbReference type="AlphaFoldDB" id="A0A9P0GRS9"/>
<feature type="domain" description="C2H2-type" evidence="7">
    <location>
        <begin position="218"/>
        <end position="245"/>
    </location>
</feature>
<dbReference type="Pfam" id="PF00096">
    <property type="entry name" value="zf-C2H2"/>
    <property type="match status" value="3"/>
</dbReference>
<dbReference type="Gene3D" id="3.30.160.60">
    <property type="entry name" value="Classic Zinc Finger"/>
    <property type="match status" value="8"/>
</dbReference>
<dbReference type="PROSITE" id="PS00028">
    <property type="entry name" value="ZINC_FINGER_C2H2_1"/>
    <property type="match status" value="9"/>
</dbReference>